<proteinExistence type="predicted"/>
<name>A0A3A6PIZ3_9BACL</name>
<reference evidence="1 2" key="1">
    <citation type="submission" date="2018-09" db="EMBL/GenBank/DDBJ databases">
        <title>Paenibacillus aracenensis nov. sp. isolated from a cave in southern Spain.</title>
        <authorList>
            <person name="Jurado V."/>
            <person name="Gutierrez-Patricio S."/>
            <person name="Gonzalez-Pimentel J.L."/>
            <person name="Miller A.Z."/>
            <person name="Laiz L."/>
            <person name="Saiz-Jimenez C."/>
        </authorList>
    </citation>
    <scope>NUCLEOTIDE SEQUENCE [LARGE SCALE GENOMIC DNA]</scope>
    <source>
        <strain evidence="1 2">JCM 19203</strain>
    </source>
</reference>
<gene>
    <name evidence="1" type="ORF">D3P09_16685</name>
</gene>
<organism evidence="1 2">
    <name type="scientific">Paenibacillus pinisoli</name>
    <dbReference type="NCBI Taxonomy" id="1276110"/>
    <lineage>
        <taxon>Bacteria</taxon>
        <taxon>Bacillati</taxon>
        <taxon>Bacillota</taxon>
        <taxon>Bacilli</taxon>
        <taxon>Bacillales</taxon>
        <taxon>Paenibacillaceae</taxon>
        <taxon>Paenibacillus</taxon>
    </lineage>
</organism>
<dbReference type="EMBL" id="QXQB01000003">
    <property type="protein sequence ID" value="RJX39128.1"/>
    <property type="molecule type" value="Genomic_DNA"/>
</dbReference>
<dbReference type="Pfam" id="PF16895">
    <property type="entry name" value="DUF5085"/>
    <property type="match status" value="1"/>
</dbReference>
<dbReference type="RefSeq" id="WP_120112242.1">
    <property type="nucleotide sequence ID" value="NZ_QXQB01000003.1"/>
</dbReference>
<dbReference type="OrthoDB" id="2620258at2"/>
<protein>
    <submittedName>
        <fullName evidence="1">DUF5085 family protein</fullName>
    </submittedName>
</protein>
<sequence length="162" mass="19082">MVLVGDSIRFTNVISKKYYYHFNDMKTVMESFINEIIGVHATVKGPLFYALYNVPLDEMMMAEFFMPVEEDQVELPEDMRYHSYYNIEDMLGVAIHKQFETATEEAYASLIQYMNLNGYTQITPIYHLFSGDNTMQYVHIKIGYAPAEEEQQEREPELVWKD</sequence>
<evidence type="ECO:0000313" key="1">
    <source>
        <dbReference type="EMBL" id="RJX39128.1"/>
    </source>
</evidence>
<accession>A0A3A6PIZ3</accession>
<dbReference type="Gene3D" id="3.20.80.10">
    <property type="entry name" value="Regulatory factor, effector binding domain"/>
    <property type="match status" value="1"/>
</dbReference>
<dbReference type="AlphaFoldDB" id="A0A3A6PIZ3"/>
<keyword evidence="2" id="KW-1185">Reference proteome</keyword>
<dbReference type="Proteomes" id="UP000267798">
    <property type="component" value="Unassembled WGS sequence"/>
</dbReference>
<dbReference type="InterPro" id="IPR011256">
    <property type="entry name" value="Reg_factor_effector_dom_sf"/>
</dbReference>
<comment type="caution">
    <text evidence="1">The sequence shown here is derived from an EMBL/GenBank/DDBJ whole genome shotgun (WGS) entry which is preliminary data.</text>
</comment>
<dbReference type="InterPro" id="IPR031664">
    <property type="entry name" value="DUF5085"/>
</dbReference>
<evidence type="ECO:0000313" key="2">
    <source>
        <dbReference type="Proteomes" id="UP000267798"/>
    </source>
</evidence>